<dbReference type="PANTHER" id="PTHR43792">
    <property type="entry name" value="GNAT FAMILY, PUTATIVE (AFU_ORTHOLOGUE AFUA_3G00765)-RELATED-RELATED"/>
    <property type="match status" value="1"/>
</dbReference>
<dbReference type="RefSeq" id="WP_048735440.1">
    <property type="nucleotide sequence ID" value="NZ_CP012033.1"/>
</dbReference>
<dbReference type="AlphaFoldDB" id="A0AAC8UWD9"/>
<evidence type="ECO:0000313" key="3">
    <source>
        <dbReference type="Proteomes" id="UP000036000"/>
    </source>
</evidence>
<feature type="domain" description="N-acetyltransferase" evidence="1">
    <location>
        <begin position="10"/>
        <end position="174"/>
    </location>
</feature>
<dbReference type="SUPFAM" id="SSF55729">
    <property type="entry name" value="Acyl-CoA N-acyltransferases (Nat)"/>
    <property type="match status" value="1"/>
</dbReference>
<accession>A0AAC8UWD9</accession>
<protein>
    <submittedName>
        <fullName evidence="2">Acetyltransferase</fullName>
    </submittedName>
</protein>
<reference evidence="2 3" key="1">
    <citation type="submission" date="2015-07" db="EMBL/GenBank/DDBJ databases">
        <title>Lactobacillus korensis/26-25/ whole genome sequencing.</title>
        <authorList>
            <person name="Kim M.K."/>
            <person name="Im W.-T."/>
            <person name="Srinivasan S."/>
            <person name="Lee J.-J."/>
        </authorList>
    </citation>
    <scope>NUCLEOTIDE SEQUENCE [LARGE SCALE GENOMIC DNA]</scope>
    <source>
        <strain evidence="2 3">26-25</strain>
    </source>
</reference>
<proteinExistence type="predicted"/>
<dbReference type="EMBL" id="CP012033">
    <property type="protein sequence ID" value="AKP65261.1"/>
    <property type="molecule type" value="Genomic_DNA"/>
</dbReference>
<dbReference type="GO" id="GO:0016747">
    <property type="term" value="F:acyltransferase activity, transferring groups other than amino-acyl groups"/>
    <property type="evidence" value="ECO:0007669"/>
    <property type="project" value="InterPro"/>
</dbReference>
<dbReference type="KEGG" id="lko:ABN16_09740"/>
<name>A0AAC8UWD9_9LACO</name>
<dbReference type="InterPro" id="IPR051531">
    <property type="entry name" value="N-acetyltransferase"/>
</dbReference>
<dbReference type="Gene3D" id="3.40.630.30">
    <property type="match status" value="1"/>
</dbReference>
<dbReference type="InterPro" id="IPR000182">
    <property type="entry name" value="GNAT_dom"/>
</dbReference>
<gene>
    <name evidence="2" type="ORF">ABN16_09740</name>
</gene>
<evidence type="ECO:0000313" key="2">
    <source>
        <dbReference type="EMBL" id="AKP65261.1"/>
    </source>
</evidence>
<dbReference type="PROSITE" id="PS51186">
    <property type="entry name" value="GNAT"/>
    <property type="match status" value="1"/>
</dbReference>
<dbReference type="Pfam" id="PF13302">
    <property type="entry name" value="Acetyltransf_3"/>
    <property type="match status" value="1"/>
</dbReference>
<sequence>MQNVIETSRLRLRPLTESDLPDYQRLMMMPVLNEANGGNVTPTPADVAQWLTADRQSPYAFAIEERATSRFMGVVLYYAHDLAASKPEYDIGYFLDPVDWGQGIMPEAIQASLKLVSQSQATEQIVWATCLLENERSRRVLEKLDFETVDDHFMAPGGAGLTPVPQYLFRLVVEPA</sequence>
<dbReference type="Proteomes" id="UP000036000">
    <property type="component" value="Chromosome"/>
</dbReference>
<dbReference type="InterPro" id="IPR016181">
    <property type="entry name" value="Acyl_CoA_acyltransferase"/>
</dbReference>
<keyword evidence="3" id="KW-1185">Reference proteome</keyword>
<organism evidence="2 3">
    <name type="scientific">Levilactobacillus koreensis</name>
    <dbReference type="NCBI Taxonomy" id="637971"/>
    <lineage>
        <taxon>Bacteria</taxon>
        <taxon>Bacillati</taxon>
        <taxon>Bacillota</taxon>
        <taxon>Bacilli</taxon>
        <taxon>Lactobacillales</taxon>
        <taxon>Lactobacillaceae</taxon>
        <taxon>Levilactobacillus</taxon>
    </lineage>
</organism>
<evidence type="ECO:0000259" key="1">
    <source>
        <dbReference type="PROSITE" id="PS51186"/>
    </source>
</evidence>
<dbReference type="PANTHER" id="PTHR43792:SF1">
    <property type="entry name" value="N-ACETYLTRANSFERASE DOMAIN-CONTAINING PROTEIN"/>
    <property type="match status" value="1"/>
</dbReference>